<organism evidence="2 3">
    <name type="scientific">Hyphococcus luteus</name>
    <dbReference type="NCBI Taxonomy" id="2058213"/>
    <lineage>
        <taxon>Bacteria</taxon>
        <taxon>Pseudomonadati</taxon>
        <taxon>Pseudomonadota</taxon>
        <taxon>Alphaproteobacteria</taxon>
        <taxon>Parvularculales</taxon>
        <taxon>Parvularculaceae</taxon>
        <taxon>Hyphococcus</taxon>
    </lineage>
</organism>
<evidence type="ECO:0000259" key="1">
    <source>
        <dbReference type="SMART" id="SM00421"/>
    </source>
</evidence>
<proteinExistence type="predicted"/>
<dbReference type="GO" id="GO:0003677">
    <property type="term" value="F:DNA binding"/>
    <property type="evidence" value="ECO:0007669"/>
    <property type="project" value="InterPro"/>
</dbReference>
<protein>
    <recommendedName>
        <fullName evidence="1">HTH luxR-type domain-containing protein</fullName>
    </recommendedName>
</protein>
<feature type="domain" description="HTH luxR-type" evidence="1">
    <location>
        <begin position="194"/>
        <end position="251"/>
    </location>
</feature>
<dbReference type="SUPFAM" id="SSF53474">
    <property type="entry name" value="alpha/beta-Hydrolases"/>
    <property type="match status" value="1"/>
</dbReference>
<dbReference type="AlphaFoldDB" id="A0A2S7K9F7"/>
<dbReference type="RefSeq" id="WP_104828792.1">
    <property type="nucleotide sequence ID" value="NZ_PJCH01000003.1"/>
</dbReference>
<dbReference type="InterPro" id="IPR016032">
    <property type="entry name" value="Sig_transdc_resp-reg_C-effctor"/>
</dbReference>
<dbReference type="Gene3D" id="3.40.50.1820">
    <property type="entry name" value="alpha/beta hydrolase"/>
    <property type="match status" value="1"/>
</dbReference>
<dbReference type="InterPro" id="IPR000073">
    <property type="entry name" value="AB_hydrolase_1"/>
</dbReference>
<dbReference type="InterPro" id="IPR036388">
    <property type="entry name" value="WH-like_DNA-bd_sf"/>
</dbReference>
<evidence type="ECO:0000313" key="2">
    <source>
        <dbReference type="EMBL" id="PQA89154.1"/>
    </source>
</evidence>
<dbReference type="InterPro" id="IPR029058">
    <property type="entry name" value="AB_hydrolase_fold"/>
</dbReference>
<comment type="caution">
    <text evidence="2">The sequence shown here is derived from an EMBL/GenBank/DDBJ whole genome shotgun (WGS) entry which is preliminary data.</text>
</comment>
<keyword evidence="3" id="KW-1185">Reference proteome</keyword>
<name>A0A2S7K9F7_9PROT</name>
<dbReference type="Gene3D" id="1.10.10.10">
    <property type="entry name" value="Winged helix-like DNA-binding domain superfamily/Winged helix DNA-binding domain"/>
    <property type="match status" value="1"/>
</dbReference>
<dbReference type="Proteomes" id="UP000239504">
    <property type="component" value="Unassembled WGS sequence"/>
</dbReference>
<dbReference type="EMBL" id="PJCH01000003">
    <property type="protein sequence ID" value="PQA89154.1"/>
    <property type="molecule type" value="Genomic_DNA"/>
</dbReference>
<dbReference type="SMART" id="SM00421">
    <property type="entry name" value="HTH_LUXR"/>
    <property type="match status" value="1"/>
</dbReference>
<reference evidence="2 3" key="1">
    <citation type="submission" date="2017-12" db="EMBL/GenBank/DDBJ databases">
        <authorList>
            <person name="Hurst M.R.H."/>
        </authorList>
    </citation>
    <scope>NUCLEOTIDE SEQUENCE [LARGE SCALE GENOMIC DNA]</scope>
    <source>
        <strain evidence="2 3">SY-3-19</strain>
    </source>
</reference>
<accession>A0A2S7K9F7</accession>
<dbReference type="SUPFAM" id="SSF46894">
    <property type="entry name" value="C-terminal effector domain of the bipartite response regulators"/>
    <property type="match status" value="1"/>
</dbReference>
<gene>
    <name evidence="2" type="ORF">CW354_04195</name>
</gene>
<evidence type="ECO:0000313" key="3">
    <source>
        <dbReference type="Proteomes" id="UP000239504"/>
    </source>
</evidence>
<dbReference type="Pfam" id="PF00561">
    <property type="entry name" value="Abhydrolase_1"/>
    <property type="match status" value="1"/>
</dbReference>
<dbReference type="InterPro" id="IPR000792">
    <property type="entry name" value="Tscrpt_reg_LuxR_C"/>
</dbReference>
<dbReference type="GO" id="GO:0006355">
    <property type="term" value="P:regulation of DNA-templated transcription"/>
    <property type="evidence" value="ECO:0007669"/>
    <property type="project" value="InterPro"/>
</dbReference>
<dbReference type="OrthoDB" id="8107794at2"/>
<sequence length="561" mass="60173">MSSPPPDSLAAQSGALIDFLDKAYDAPDRPERFQDVMDAARGVFFAPETDAPIAPRLLALDEKLAPHMARIQTLLDRAGCGAGGRTGGAPAHPHAHFTLGAGGRIVGANAAAKTFIGSGAEIGALDLDHASKRKLTDSLHNAGADNVVILTNEDTRQSAAALCRRHGEGPEARLDISLSHMEWTQEAVTFVGKAMGLTQAETETLAGHLRGQSQSEIARARGRSAETVKAQAKAILRKSGCAKMSEVTQLGASLALLHALAPPADKSRPVNTERPLTLPLKDGRTLGYYVYGAANGFPLLFFHGSLYGPFFTAAFIDGLKKLGVTLYGPSRPGFGETSPAKDYNGATLRDALALIDHIGAQDLLLAAHMGGGPHAFRCAGALGERVKGMVMIGAGIPIDEKRHVGRMNYFTRIAAQAVKHAPAMMEIITRIAMTNYKRRGYRKFYEDYFAGSPADEDAMRDPEIYAIAEKGLAHLIGQGPKTFVADGRAQMEDWTEDFDRANARAAWLNAEDDPVMGAEFVRDYVSARTNHPVELTPHGGYNLLHLHPGMTLALIEKALSW</sequence>